<evidence type="ECO:0000313" key="2">
    <source>
        <dbReference type="EMBL" id="KAK5070323.1"/>
    </source>
</evidence>
<feature type="compositionally biased region" description="Basic residues" evidence="1">
    <location>
        <begin position="15"/>
        <end position="38"/>
    </location>
</feature>
<dbReference type="EMBL" id="JAVRRA010027052">
    <property type="protein sequence ID" value="KAK5070323.1"/>
    <property type="molecule type" value="Genomic_DNA"/>
</dbReference>
<feature type="region of interest" description="Disordered" evidence="1">
    <location>
        <begin position="1"/>
        <end position="53"/>
    </location>
</feature>
<keyword evidence="3" id="KW-1185">Reference proteome</keyword>
<sequence length="100" mass="11581">RRRPRLPRSPLRPSRSARRARRHLSKPHRRASGRRVRDRRGGRDDASWRSGETRSLAEGCGSCALLDEVWYEHDDHAADAGRARTGAVREEGEREIRFQL</sequence>
<protein>
    <submittedName>
        <fullName evidence="2">Uncharacterized protein</fullName>
    </submittedName>
</protein>
<evidence type="ECO:0000313" key="3">
    <source>
        <dbReference type="Proteomes" id="UP001357485"/>
    </source>
</evidence>
<organism evidence="2 3">
    <name type="scientific">Cryomyces antarcticus</name>
    <dbReference type="NCBI Taxonomy" id="329879"/>
    <lineage>
        <taxon>Eukaryota</taxon>
        <taxon>Fungi</taxon>
        <taxon>Dikarya</taxon>
        <taxon>Ascomycota</taxon>
        <taxon>Pezizomycotina</taxon>
        <taxon>Dothideomycetes</taxon>
        <taxon>Dothideomycetes incertae sedis</taxon>
        <taxon>Cryomyces</taxon>
    </lineage>
</organism>
<name>A0ABR0JUT0_9PEZI</name>
<feature type="region of interest" description="Disordered" evidence="1">
    <location>
        <begin position="81"/>
        <end position="100"/>
    </location>
</feature>
<evidence type="ECO:0000256" key="1">
    <source>
        <dbReference type="SAM" id="MobiDB-lite"/>
    </source>
</evidence>
<feature type="non-terminal residue" evidence="2">
    <location>
        <position position="100"/>
    </location>
</feature>
<reference evidence="2 3" key="1">
    <citation type="submission" date="2023-08" db="EMBL/GenBank/DDBJ databases">
        <title>Black Yeasts Isolated from many extreme environments.</title>
        <authorList>
            <person name="Coleine C."/>
            <person name="Stajich J.E."/>
            <person name="Selbmann L."/>
        </authorList>
    </citation>
    <scope>NUCLEOTIDE SEQUENCE [LARGE SCALE GENOMIC DNA]</scope>
    <source>
        <strain evidence="2 3">CCFEE 536</strain>
    </source>
</reference>
<comment type="caution">
    <text evidence="2">The sequence shown here is derived from an EMBL/GenBank/DDBJ whole genome shotgun (WGS) entry which is preliminary data.</text>
</comment>
<accession>A0ABR0JUT0</accession>
<dbReference type="Proteomes" id="UP001357485">
    <property type="component" value="Unassembled WGS sequence"/>
</dbReference>
<proteinExistence type="predicted"/>
<gene>
    <name evidence="2" type="ORF">LTR16_009376</name>
</gene>
<feature type="non-terminal residue" evidence="2">
    <location>
        <position position="1"/>
    </location>
</feature>